<dbReference type="EMBL" id="CP059567">
    <property type="protein sequence ID" value="QMT41622.1"/>
    <property type="molecule type" value="Genomic_DNA"/>
</dbReference>
<gene>
    <name evidence="1" type="primary">pilM</name>
    <name evidence="1" type="ORF">H3L94_06565</name>
</gene>
<dbReference type="InterPro" id="IPR050696">
    <property type="entry name" value="FtsA/MreB"/>
</dbReference>
<dbReference type="Proteomes" id="UP000514752">
    <property type="component" value="Chromosome"/>
</dbReference>
<evidence type="ECO:0000313" key="2">
    <source>
        <dbReference type="Proteomes" id="UP000514752"/>
    </source>
</evidence>
<proteinExistence type="predicted"/>
<dbReference type="Gene3D" id="3.30.1490.300">
    <property type="match status" value="1"/>
</dbReference>
<dbReference type="InterPro" id="IPR005883">
    <property type="entry name" value="PilM"/>
</dbReference>
<organism evidence="1 2">
    <name type="scientific">Neisseria shayeganii</name>
    <dbReference type="NCBI Taxonomy" id="607712"/>
    <lineage>
        <taxon>Bacteria</taxon>
        <taxon>Pseudomonadati</taxon>
        <taxon>Pseudomonadota</taxon>
        <taxon>Betaproteobacteria</taxon>
        <taxon>Neisseriales</taxon>
        <taxon>Neisseriaceae</taxon>
        <taxon>Neisseria</taxon>
    </lineage>
</organism>
<dbReference type="AlphaFoldDB" id="A0A7D7RPE5"/>
<dbReference type="PIRSF" id="PIRSF019169">
    <property type="entry name" value="PilM"/>
    <property type="match status" value="1"/>
</dbReference>
<dbReference type="Pfam" id="PF11104">
    <property type="entry name" value="PilM_2"/>
    <property type="match status" value="1"/>
</dbReference>
<evidence type="ECO:0000313" key="1">
    <source>
        <dbReference type="EMBL" id="QMT41622.1"/>
    </source>
</evidence>
<protein>
    <submittedName>
        <fullName evidence="1">Type IV pilus assembly protein PilM</fullName>
    </submittedName>
</protein>
<name>A0A7D7RPE5_9NEIS</name>
<dbReference type="PANTHER" id="PTHR32432:SF3">
    <property type="entry name" value="ETHANOLAMINE UTILIZATION PROTEIN EUTJ"/>
    <property type="match status" value="1"/>
</dbReference>
<dbReference type="KEGG" id="nsg:H3L94_06565"/>
<dbReference type="PANTHER" id="PTHR32432">
    <property type="entry name" value="CELL DIVISION PROTEIN FTSA-RELATED"/>
    <property type="match status" value="1"/>
</dbReference>
<reference evidence="1 2" key="1">
    <citation type="submission" date="2020-07" db="EMBL/GenBank/DDBJ databases">
        <title>Genomic diversity of species in the Neisseriaceae family.</title>
        <authorList>
            <person name="Vincent A.T."/>
            <person name="Bernet E."/>
            <person name="Veyrier F.J."/>
        </authorList>
    </citation>
    <scope>NUCLEOTIDE SEQUENCE [LARGE SCALE GENOMIC DNA]</scope>
    <source>
        <strain evidence="1 2">DSM 22244</strain>
    </source>
</reference>
<dbReference type="Gene3D" id="3.30.420.40">
    <property type="match status" value="2"/>
</dbReference>
<dbReference type="NCBIfam" id="TIGR01175">
    <property type="entry name" value="pilM"/>
    <property type="match status" value="1"/>
</dbReference>
<sequence>MVHLSGSTPDRLKLEKYAIQPLPKGIIINGNIEDYDQLVSYLQQTYEQLGTSCKNITAALPQSLTNTQTLHFDSRTSDLSLEEFAELEASQTIGSSDLSFDYQITADSHDGNVQEIVLAAAKRDDVNLRVDAFEAAGIALSQMDVDTFAVVNAFSIWIDQFSSDLENQKLAVFYVDEEQMKAFILQNGQILYKQETNFGNKQLTLNIQRQYKLTEDDAWHLRFKNTKPADFQSTVANHFNNQLTQEIQRVLQFYYTTVSSDYQENIKHILIAGCPFMQPFGLAENVYSQTNIPTQQAEPVYSVQANAQTENPHFNLEAGQLAVAFGLAARGL</sequence>
<accession>A0A7D7RPE5</accession>